<evidence type="ECO:0000256" key="1">
    <source>
        <dbReference type="SAM" id="MobiDB-lite"/>
    </source>
</evidence>
<reference evidence="2" key="1">
    <citation type="submission" date="2019-09" db="EMBL/GenBank/DDBJ databases">
        <title>Draft genome information of white flower Hibiscus syriacus.</title>
        <authorList>
            <person name="Kim Y.-M."/>
        </authorList>
    </citation>
    <scope>NUCLEOTIDE SEQUENCE [LARGE SCALE GENOMIC DNA]</scope>
    <source>
        <strain evidence="2">YM2019G1</strain>
    </source>
</reference>
<keyword evidence="3" id="KW-1185">Reference proteome</keyword>
<feature type="compositionally biased region" description="Polar residues" evidence="1">
    <location>
        <begin position="64"/>
        <end position="82"/>
    </location>
</feature>
<dbReference type="EMBL" id="VEPZ02001788">
    <property type="protein sequence ID" value="KAE8653838.1"/>
    <property type="molecule type" value="Genomic_DNA"/>
</dbReference>
<feature type="region of interest" description="Disordered" evidence="1">
    <location>
        <begin position="45"/>
        <end position="82"/>
    </location>
</feature>
<organism evidence="2 3">
    <name type="scientific">Hibiscus syriacus</name>
    <name type="common">Rose of Sharon</name>
    <dbReference type="NCBI Taxonomy" id="106335"/>
    <lineage>
        <taxon>Eukaryota</taxon>
        <taxon>Viridiplantae</taxon>
        <taxon>Streptophyta</taxon>
        <taxon>Embryophyta</taxon>
        <taxon>Tracheophyta</taxon>
        <taxon>Spermatophyta</taxon>
        <taxon>Magnoliopsida</taxon>
        <taxon>eudicotyledons</taxon>
        <taxon>Gunneridae</taxon>
        <taxon>Pentapetalae</taxon>
        <taxon>rosids</taxon>
        <taxon>malvids</taxon>
        <taxon>Malvales</taxon>
        <taxon>Malvaceae</taxon>
        <taxon>Malvoideae</taxon>
        <taxon>Hibiscus</taxon>
    </lineage>
</organism>
<dbReference type="Proteomes" id="UP000436088">
    <property type="component" value="Unassembled WGS sequence"/>
</dbReference>
<evidence type="ECO:0000313" key="2">
    <source>
        <dbReference type="EMBL" id="KAE8653838.1"/>
    </source>
</evidence>
<gene>
    <name evidence="2" type="ORF">F3Y22_tig00117056pilonHSYRG00290</name>
</gene>
<dbReference type="AlphaFoldDB" id="A0A6A2W955"/>
<proteinExistence type="predicted"/>
<accession>A0A6A2W955</accession>
<evidence type="ECO:0000313" key="3">
    <source>
        <dbReference type="Proteomes" id="UP000436088"/>
    </source>
</evidence>
<comment type="caution">
    <text evidence="2">The sequence shown here is derived from an EMBL/GenBank/DDBJ whole genome shotgun (WGS) entry which is preliminary data.</text>
</comment>
<sequence>MSKLRPPMSQVVKMLMGEEAVNDQNISKPGLLSDITTLRDQKDKFSNASGVTGKGGTSSSSSGNIPTSHATMTFNSIFDRSD</sequence>
<name>A0A6A2W955_HIBSY</name>
<protein>
    <submittedName>
        <fullName evidence="2">Uncharacterized protein</fullName>
    </submittedName>
</protein>